<dbReference type="InterPro" id="IPR036412">
    <property type="entry name" value="HAD-like_sf"/>
</dbReference>
<dbReference type="AlphaFoldDB" id="A0A2T6ZCK6"/>
<dbReference type="OrthoDB" id="444127at2759"/>
<dbReference type="InterPro" id="IPR044924">
    <property type="entry name" value="HAD-SF_hydro_IA_REG-2-like_cap"/>
</dbReference>
<proteinExistence type="predicted"/>
<dbReference type="InterPro" id="IPR051828">
    <property type="entry name" value="HAD-like_hydrolase_domain"/>
</dbReference>
<dbReference type="PANTHER" id="PTHR46191:SF2">
    <property type="entry name" value="HALOACID DEHALOGENASE-LIKE HYDROLASE DOMAIN-CONTAINING PROTEIN 3"/>
    <property type="match status" value="1"/>
</dbReference>
<evidence type="ECO:0008006" key="3">
    <source>
        <dbReference type="Google" id="ProtNLM"/>
    </source>
</evidence>
<reference evidence="1 2" key="1">
    <citation type="submission" date="2017-04" db="EMBL/GenBank/DDBJ databases">
        <title>Draft genome sequence of Tuber borchii Vittad., a whitish edible truffle.</title>
        <authorList>
            <consortium name="DOE Joint Genome Institute"/>
            <person name="Murat C."/>
            <person name="Kuo A."/>
            <person name="Barry K.W."/>
            <person name="Clum A."/>
            <person name="Dockter R.B."/>
            <person name="Fauchery L."/>
            <person name="Iotti M."/>
            <person name="Kohler A."/>
            <person name="Labutti K."/>
            <person name="Lindquist E.A."/>
            <person name="Lipzen A."/>
            <person name="Ohm R.A."/>
            <person name="Wang M."/>
            <person name="Grigoriev I.V."/>
            <person name="Zambonelli A."/>
            <person name="Martin F.M."/>
        </authorList>
    </citation>
    <scope>NUCLEOTIDE SEQUENCE [LARGE SCALE GENOMIC DNA]</scope>
    <source>
        <strain evidence="1 2">Tbo3840</strain>
    </source>
</reference>
<sequence length="296" mass="33534">MPRPNARNLLVTFDAFGTLFKPRLPVPLQYIAVAEEYGVTGLAEKQVNSSFKEAFAEGSKLFPNYGKSVGMRPAEWWERIIRRTLEPLVPDGLTVSIISDLIRRFSTSAGYELYGDVIPCLEFLQHFRSRQASFWPYGTVTVGIITNSDSRVVPILNSLSIGVRSSTSKTGWEEALWIDPKETPPPKRKPGRPRKKPLVEPKLEIDFVALSYDVGVEKPHHKIFREAERMAKECRNLEGPWTRIHLGDDVTKDYYGAKLAGWKAVLVCRDGNSPKNQGMVTVRDFRSIRQLCELLL</sequence>
<evidence type="ECO:0000313" key="1">
    <source>
        <dbReference type="EMBL" id="PUU73199.1"/>
    </source>
</evidence>
<dbReference type="PANTHER" id="PTHR46191">
    <property type="match status" value="1"/>
</dbReference>
<dbReference type="Proteomes" id="UP000244722">
    <property type="component" value="Unassembled WGS sequence"/>
</dbReference>
<protein>
    <recommendedName>
        <fullName evidence="3">HAD-like domain-containing protein</fullName>
    </recommendedName>
</protein>
<dbReference type="SUPFAM" id="SSF56784">
    <property type="entry name" value="HAD-like"/>
    <property type="match status" value="1"/>
</dbReference>
<accession>A0A2T6ZCK6</accession>
<dbReference type="EMBL" id="NESQ01000403">
    <property type="protein sequence ID" value="PUU73199.1"/>
    <property type="molecule type" value="Genomic_DNA"/>
</dbReference>
<evidence type="ECO:0000313" key="2">
    <source>
        <dbReference type="Proteomes" id="UP000244722"/>
    </source>
</evidence>
<dbReference type="Gene3D" id="1.10.150.720">
    <property type="entry name" value="Haloacid dehalogenase-like hydrolase"/>
    <property type="match status" value="1"/>
</dbReference>
<comment type="caution">
    <text evidence="1">The sequence shown here is derived from an EMBL/GenBank/DDBJ whole genome shotgun (WGS) entry which is preliminary data.</text>
</comment>
<dbReference type="STRING" id="42251.A0A2T6ZCK6"/>
<name>A0A2T6ZCK6_TUBBO</name>
<dbReference type="GO" id="GO:0005634">
    <property type="term" value="C:nucleus"/>
    <property type="evidence" value="ECO:0007669"/>
    <property type="project" value="TreeGrafter"/>
</dbReference>
<organism evidence="1 2">
    <name type="scientific">Tuber borchii</name>
    <name type="common">White truffle</name>
    <dbReference type="NCBI Taxonomy" id="42251"/>
    <lineage>
        <taxon>Eukaryota</taxon>
        <taxon>Fungi</taxon>
        <taxon>Dikarya</taxon>
        <taxon>Ascomycota</taxon>
        <taxon>Pezizomycotina</taxon>
        <taxon>Pezizomycetes</taxon>
        <taxon>Pezizales</taxon>
        <taxon>Tuberaceae</taxon>
        <taxon>Tuber</taxon>
    </lineage>
</organism>
<gene>
    <name evidence="1" type="ORF">B9Z19DRAFT_1035396</name>
</gene>
<dbReference type="Gene3D" id="3.40.50.1000">
    <property type="entry name" value="HAD superfamily/HAD-like"/>
    <property type="match status" value="1"/>
</dbReference>
<keyword evidence="2" id="KW-1185">Reference proteome</keyword>
<dbReference type="InterPro" id="IPR023214">
    <property type="entry name" value="HAD_sf"/>
</dbReference>